<gene>
    <name evidence="2" type="ORF">EWU20_06410</name>
</gene>
<evidence type="ECO:0000259" key="1">
    <source>
        <dbReference type="SMART" id="SM00481"/>
    </source>
</evidence>
<dbReference type="PIRSF" id="PIRSF005047">
    <property type="entry name" value="UCP005047_YshC"/>
    <property type="match status" value="1"/>
</dbReference>
<dbReference type="RefSeq" id="WP_130923165.1">
    <property type="nucleotide sequence ID" value="NZ_JAANOM010000001.1"/>
</dbReference>
<dbReference type="InterPro" id="IPR010996">
    <property type="entry name" value="HHH_MUS81"/>
</dbReference>
<dbReference type="GO" id="GO:0005829">
    <property type="term" value="C:cytosol"/>
    <property type="evidence" value="ECO:0007669"/>
    <property type="project" value="TreeGrafter"/>
</dbReference>
<dbReference type="AlphaFoldDB" id="A0A4Q9BC91"/>
<dbReference type="InterPro" id="IPR022311">
    <property type="entry name" value="PolX-like"/>
</dbReference>
<keyword evidence="3" id="KW-1185">Reference proteome</keyword>
<dbReference type="InterPro" id="IPR016195">
    <property type="entry name" value="Pol/histidinol_Pase-like"/>
</dbReference>
<dbReference type="Gene3D" id="3.20.20.140">
    <property type="entry name" value="Metal-dependent hydrolases"/>
    <property type="match status" value="1"/>
</dbReference>
<dbReference type="Pfam" id="PF14716">
    <property type="entry name" value="HHH_8"/>
    <property type="match status" value="1"/>
</dbReference>
<dbReference type="Gene3D" id="1.10.150.110">
    <property type="entry name" value="DNA polymerase beta, N-terminal domain-like"/>
    <property type="match status" value="1"/>
</dbReference>
<dbReference type="GO" id="GO:0004527">
    <property type="term" value="F:exonuclease activity"/>
    <property type="evidence" value="ECO:0007669"/>
    <property type="project" value="UniProtKB-KW"/>
</dbReference>
<proteinExistence type="predicted"/>
<keyword evidence="2" id="KW-0378">Hydrolase</keyword>
<dbReference type="InterPro" id="IPR047967">
    <property type="entry name" value="PolX_PHP"/>
</dbReference>
<dbReference type="Proteomes" id="UP000293583">
    <property type="component" value="Unassembled WGS sequence"/>
</dbReference>
<dbReference type="GO" id="GO:0008270">
    <property type="term" value="F:zinc ion binding"/>
    <property type="evidence" value="ECO:0007669"/>
    <property type="project" value="TreeGrafter"/>
</dbReference>
<keyword evidence="2" id="KW-0269">Exonuclease</keyword>
<dbReference type="InterPro" id="IPR003141">
    <property type="entry name" value="Pol/His_phosphatase_N"/>
</dbReference>
<organism evidence="2 3">
    <name type="scientific">Aquirufa antheringensis</name>
    <dbReference type="NCBI Taxonomy" id="2516559"/>
    <lineage>
        <taxon>Bacteria</taxon>
        <taxon>Pseudomonadati</taxon>
        <taxon>Bacteroidota</taxon>
        <taxon>Cytophagia</taxon>
        <taxon>Cytophagales</taxon>
        <taxon>Flectobacillaceae</taxon>
        <taxon>Aquirufa</taxon>
    </lineage>
</organism>
<accession>A0A4Q9BC91</accession>
<dbReference type="Gene3D" id="1.10.150.20">
    <property type="entry name" value="5' to 3' exonuclease, C-terminal subdomain"/>
    <property type="match status" value="1"/>
</dbReference>
<sequence>MDNDQIVDALELLVKLWDLHGVNEFKSKNLAFAARGLDKFPGLISSLPESELLAIPGVGKVVVQIVQDVAATGTCPDLEQIIEQTPPGLLTLLKIKGLGPKKVRTIWQELQITEIDDLLAACEDGRLAMLKGFGGAVVESVTLNIHFIKSNSSKLRINKAQDLAGEIEQALSDFFSQVSIAGELRRNCEVINSLVFLVETDDLFGASGLLQSVDRLEEDLKESSPFTWRGFAKGHLIPIEIHFASTGEWVTKLFALSASPDHLAQVHFYERFEGKELKEESEIYTSQHLPFIVPEMREGLQEFDWFTKKGDKSLVEYRDLRGCLHNHSTYSDGKNTLTEMAEACRDLGLSYFGIADHSKYAAYAGGLKEEDVQRQHEEIDHLNTQWSDFQILKGIESDILPDGSLDYDPSILASFDYVVASVHAGLTMDLEKAMPRVLKAIENPYTSILGHPTGRLLLARPGFPLQMSKILDACKANGVSIELNASPYRLDLDWRHLYEAMDKGVFVSINPDAHAIAGLRDMEWGVKVGRKGGLLKELTLNALPLADIKHFFAKN</sequence>
<reference evidence="2 3" key="1">
    <citation type="submission" date="2019-02" db="EMBL/GenBank/DDBJ databases">
        <title>Genome of a new Bacteroidetes strain.</title>
        <authorList>
            <person name="Pitt A."/>
        </authorList>
    </citation>
    <scope>NUCLEOTIDE SEQUENCE [LARGE SCALE GENOMIC DNA]</scope>
    <source>
        <strain evidence="2 3">103A-SOEBACH</strain>
    </source>
</reference>
<comment type="caution">
    <text evidence="2">The sequence shown here is derived from an EMBL/GenBank/DDBJ whole genome shotgun (WGS) entry which is preliminary data.</text>
</comment>
<dbReference type="Pfam" id="PF02811">
    <property type="entry name" value="PHP"/>
    <property type="match status" value="1"/>
</dbReference>
<dbReference type="SUPFAM" id="SSF47802">
    <property type="entry name" value="DNA polymerase beta, N-terminal domain-like"/>
    <property type="match status" value="1"/>
</dbReference>
<dbReference type="InterPro" id="IPR027421">
    <property type="entry name" value="DNA_pol_lamdba_lyase_dom_sf"/>
</dbReference>
<dbReference type="OrthoDB" id="9808747at2"/>
<name>A0A4Q9BC91_9BACT</name>
<dbReference type="PANTHER" id="PTHR36928:SF1">
    <property type="entry name" value="PHOSPHATASE YCDX-RELATED"/>
    <property type="match status" value="1"/>
</dbReference>
<dbReference type="CDD" id="cd07436">
    <property type="entry name" value="PHP_PolX"/>
    <property type="match status" value="1"/>
</dbReference>
<dbReference type="GO" id="GO:0042578">
    <property type="term" value="F:phosphoric ester hydrolase activity"/>
    <property type="evidence" value="ECO:0007669"/>
    <property type="project" value="TreeGrafter"/>
</dbReference>
<dbReference type="Pfam" id="PF14520">
    <property type="entry name" value="HHH_5"/>
    <property type="match status" value="1"/>
</dbReference>
<dbReference type="EMBL" id="SEWY01000003">
    <property type="protein sequence ID" value="TBH73003.1"/>
    <property type="molecule type" value="Genomic_DNA"/>
</dbReference>
<dbReference type="PANTHER" id="PTHR36928">
    <property type="entry name" value="PHOSPHATASE YCDX-RELATED"/>
    <property type="match status" value="1"/>
</dbReference>
<feature type="domain" description="Polymerase/histidinol phosphatase N-terminal" evidence="1">
    <location>
        <begin position="322"/>
        <end position="401"/>
    </location>
</feature>
<evidence type="ECO:0000313" key="3">
    <source>
        <dbReference type="Proteomes" id="UP000293583"/>
    </source>
</evidence>
<evidence type="ECO:0000313" key="2">
    <source>
        <dbReference type="EMBL" id="TBH73003.1"/>
    </source>
</evidence>
<dbReference type="InterPro" id="IPR004013">
    <property type="entry name" value="PHP_dom"/>
</dbReference>
<keyword evidence="2" id="KW-0540">Nuclease</keyword>
<dbReference type="InterPro" id="IPR050243">
    <property type="entry name" value="PHP_phosphatase"/>
</dbReference>
<protein>
    <submittedName>
        <fullName evidence="2">DNA polymerase/3'-5' exonuclease PolX</fullName>
    </submittedName>
</protein>
<dbReference type="SUPFAM" id="SSF89550">
    <property type="entry name" value="PHP domain-like"/>
    <property type="match status" value="1"/>
</dbReference>
<dbReference type="SMART" id="SM00481">
    <property type="entry name" value="POLIIIAc"/>
    <property type="match status" value="1"/>
</dbReference>